<name>A0A1F6BF62_9BACT</name>
<dbReference type="Gene3D" id="3.40.50.300">
    <property type="entry name" value="P-loop containing nucleotide triphosphate hydrolases"/>
    <property type="match status" value="1"/>
</dbReference>
<reference evidence="15 16" key="1">
    <citation type="journal article" date="2016" name="Nat. Commun.">
        <title>Thousands of microbial genomes shed light on interconnected biogeochemical processes in an aquifer system.</title>
        <authorList>
            <person name="Anantharaman K."/>
            <person name="Brown C.T."/>
            <person name="Hug L.A."/>
            <person name="Sharon I."/>
            <person name="Castelle C.J."/>
            <person name="Probst A.J."/>
            <person name="Thomas B.C."/>
            <person name="Singh A."/>
            <person name="Wilkins M.J."/>
            <person name="Karaoz U."/>
            <person name="Brodie E.L."/>
            <person name="Williams K.H."/>
            <person name="Hubbard S.S."/>
            <person name="Banfield J.F."/>
        </authorList>
    </citation>
    <scope>NUCLEOTIDE SEQUENCE [LARGE SCALE GENOMIC DNA]</scope>
</reference>
<gene>
    <name evidence="11" type="primary">atpA</name>
    <name evidence="15" type="ORF">A2363_00740</name>
</gene>
<keyword evidence="11" id="KW-0375">Hydrogen ion transport</keyword>
<dbReference type="GO" id="GO:0045259">
    <property type="term" value="C:proton-transporting ATP synthase complex"/>
    <property type="evidence" value="ECO:0007669"/>
    <property type="project" value="UniProtKB-KW"/>
</dbReference>
<keyword evidence="7 11" id="KW-0406">Ion transport</keyword>
<dbReference type="InterPro" id="IPR023366">
    <property type="entry name" value="ATP_synth_asu-like_sf"/>
</dbReference>
<keyword evidence="6 11" id="KW-1278">Translocase</keyword>
<dbReference type="GO" id="GO:0043531">
    <property type="term" value="F:ADP binding"/>
    <property type="evidence" value="ECO:0007669"/>
    <property type="project" value="TreeGrafter"/>
</dbReference>
<dbReference type="Pfam" id="PF02874">
    <property type="entry name" value="ATP-synt_ab_N"/>
    <property type="match status" value="1"/>
</dbReference>
<keyword evidence="8 11" id="KW-0472">Membrane</keyword>
<dbReference type="GO" id="GO:0005524">
    <property type="term" value="F:ATP binding"/>
    <property type="evidence" value="ECO:0007669"/>
    <property type="project" value="UniProtKB-UniRule"/>
</dbReference>
<dbReference type="Gene3D" id="1.20.150.20">
    <property type="entry name" value="ATP synthase alpha/beta chain, C-terminal domain"/>
    <property type="match status" value="1"/>
</dbReference>
<dbReference type="EC" id="7.1.2.2" evidence="11"/>
<dbReference type="NCBIfam" id="NF009884">
    <property type="entry name" value="PRK13343.1"/>
    <property type="match status" value="1"/>
</dbReference>
<evidence type="ECO:0000259" key="13">
    <source>
        <dbReference type="Pfam" id="PF00306"/>
    </source>
</evidence>
<evidence type="ECO:0000313" key="15">
    <source>
        <dbReference type="EMBL" id="OGG35576.1"/>
    </source>
</evidence>
<keyword evidence="3 11" id="KW-0813">Transport</keyword>
<protein>
    <recommendedName>
        <fullName evidence="11">ATP synthase subunit alpha</fullName>
        <ecNumber evidence="11">7.1.2.2</ecNumber>
    </recommendedName>
    <alternativeName>
        <fullName evidence="11">ATP synthase F1 sector subunit alpha</fullName>
    </alternativeName>
    <alternativeName>
        <fullName evidence="11">F-ATPase subunit alpha</fullName>
    </alternativeName>
</protein>
<dbReference type="Pfam" id="PF00006">
    <property type="entry name" value="ATP-synt_ab"/>
    <property type="match status" value="1"/>
</dbReference>
<evidence type="ECO:0000256" key="5">
    <source>
        <dbReference type="ARBA" id="ARBA00022840"/>
    </source>
</evidence>
<feature type="domain" description="ATP synthase alpha subunit C-terminal" evidence="13">
    <location>
        <begin position="372"/>
        <end position="497"/>
    </location>
</feature>
<evidence type="ECO:0000259" key="14">
    <source>
        <dbReference type="Pfam" id="PF02874"/>
    </source>
</evidence>
<feature type="domain" description="ATPase F1/V1/A1 complex alpha/beta subunit nucleotide-binding" evidence="12">
    <location>
        <begin position="150"/>
        <end position="365"/>
    </location>
</feature>
<organism evidence="15 16">
    <name type="scientific">Candidatus Gottesmanbacteria bacterium RIFOXYB1_FULL_47_11</name>
    <dbReference type="NCBI Taxonomy" id="1798401"/>
    <lineage>
        <taxon>Bacteria</taxon>
        <taxon>Candidatus Gottesmaniibacteriota</taxon>
    </lineage>
</organism>
<evidence type="ECO:0000256" key="3">
    <source>
        <dbReference type="ARBA" id="ARBA00022448"/>
    </source>
</evidence>
<dbReference type="InterPro" id="IPR005294">
    <property type="entry name" value="ATP_synth_F1_asu"/>
</dbReference>
<keyword evidence="4 11" id="KW-0547">Nucleotide-binding</keyword>
<dbReference type="InterPro" id="IPR000194">
    <property type="entry name" value="ATPase_F1/V1/A1_a/bsu_nucl-bd"/>
</dbReference>
<evidence type="ECO:0000256" key="8">
    <source>
        <dbReference type="ARBA" id="ARBA00023136"/>
    </source>
</evidence>
<comment type="subcellular location">
    <subcellularLocation>
        <location evidence="11">Cell membrane</location>
        <topology evidence="11">Peripheral membrane protein</topology>
    </subcellularLocation>
    <subcellularLocation>
        <location evidence="1">Membrane</location>
    </subcellularLocation>
</comment>
<dbReference type="NCBIfam" id="TIGR00962">
    <property type="entry name" value="atpA"/>
    <property type="match status" value="1"/>
</dbReference>
<evidence type="ECO:0000259" key="12">
    <source>
        <dbReference type="Pfam" id="PF00006"/>
    </source>
</evidence>
<dbReference type="InterPro" id="IPR038376">
    <property type="entry name" value="ATP_synth_asu_C_sf"/>
</dbReference>
<comment type="similarity">
    <text evidence="2 11">Belongs to the ATPase alpha/beta chains family.</text>
</comment>
<comment type="caution">
    <text evidence="15">The sequence shown here is derived from an EMBL/GenBank/DDBJ whole genome shotgun (WGS) entry which is preliminary data.</text>
</comment>
<dbReference type="GO" id="GO:0005886">
    <property type="term" value="C:plasma membrane"/>
    <property type="evidence" value="ECO:0007669"/>
    <property type="project" value="UniProtKB-SubCell"/>
</dbReference>
<dbReference type="AlphaFoldDB" id="A0A1F6BF62"/>
<evidence type="ECO:0000256" key="9">
    <source>
        <dbReference type="ARBA" id="ARBA00023196"/>
    </source>
</evidence>
<dbReference type="STRING" id="1798401.A2363_00740"/>
<dbReference type="FunFam" id="3.40.50.300:FF:000002">
    <property type="entry name" value="ATP synthase subunit alpha"/>
    <property type="match status" value="1"/>
</dbReference>
<comment type="catalytic activity">
    <reaction evidence="11">
        <text>ATP + H2O + 4 H(+)(in) = ADP + phosphate + 5 H(+)(out)</text>
        <dbReference type="Rhea" id="RHEA:57720"/>
        <dbReference type="ChEBI" id="CHEBI:15377"/>
        <dbReference type="ChEBI" id="CHEBI:15378"/>
        <dbReference type="ChEBI" id="CHEBI:30616"/>
        <dbReference type="ChEBI" id="CHEBI:43474"/>
        <dbReference type="ChEBI" id="CHEBI:456216"/>
        <dbReference type="EC" id="7.1.2.2"/>
    </reaction>
</comment>
<keyword evidence="9 11" id="KW-0139">CF(1)</keyword>
<dbReference type="Pfam" id="PF00306">
    <property type="entry name" value="ATP-synt_ab_C"/>
    <property type="match status" value="1"/>
</dbReference>
<dbReference type="PANTHER" id="PTHR48082">
    <property type="entry name" value="ATP SYNTHASE SUBUNIT ALPHA, MITOCHONDRIAL"/>
    <property type="match status" value="1"/>
</dbReference>
<evidence type="ECO:0000256" key="1">
    <source>
        <dbReference type="ARBA" id="ARBA00004370"/>
    </source>
</evidence>
<dbReference type="InterPro" id="IPR027417">
    <property type="entry name" value="P-loop_NTPase"/>
</dbReference>
<dbReference type="SUPFAM" id="SSF52540">
    <property type="entry name" value="P-loop containing nucleoside triphosphate hydrolases"/>
    <property type="match status" value="1"/>
</dbReference>
<dbReference type="InterPro" id="IPR004100">
    <property type="entry name" value="ATPase_F1/V1/A1_a/bsu_N"/>
</dbReference>
<evidence type="ECO:0000256" key="7">
    <source>
        <dbReference type="ARBA" id="ARBA00023065"/>
    </source>
</evidence>
<keyword evidence="11" id="KW-1003">Cell membrane</keyword>
<dbReference type="PROSITE" id="PS00152">
    <property type="entry name" value="ATPASE_ALPHA_BETA"/>
    <property type="match status" value="1"/>
</dbReference>
<dbReference type="CDD" id="cd18113">
    <property type="entry name" value="ATP-synt_F1_alpha_C"/>
    <property type="match status" value="1"/>
</dbReference>
<keyword evidence="5 11" id="KW-0067">ATP-binding</keyword>
<dbReference type="Proteomes" id="UP000176186">
    <property type="component" value="Unassembled WGS sequence"/>
</dbReference>
<evidence type="ECO:0000313" key="16">
    <source>
        <dbReference type="Proteomes" id="UP000176186"/>
    </source>
</evidence>
<sequence>MKNDFTQDIAKELLKKIEQYTPAVSARQVGHVLSVSDGVARVSGLPHVASMERVIFANGVSGLAFNLEEDVVGVIVLGDYLTIREGDEVRASAELLSIPVGDALLGRVVNPIGDPMDGGTPVKHKIKYPLEKIAPSVTHRRSVKTPLQTGIKGIDAMIPIGRGQRELIVGDRNTGKTSIAVDTIINQKKENVVCIYVAIGQKTSRIAQVIRDLTRAGAMAHTVVVFTSASDPAAFQYLAPYAGCAIGEYFMDQGRDALIIYDDLSKHAWAYRQISLILRRPSGREAYPGDVFYLHSRLLERACRLDEKHGGGSLTALPIVETQANDISGYIPTNIISITDGQLFLESDLFNAGQRPAINVGFSVSRVGGEAQSKAMKKVSGTLKLDLAQYRSLAAFAQFSSDVDAATKKQIDRGARMMELLKQGQFVPMAVEDQIMSIWAGTAGYLDDVPVNRISQFEKEYLAFMHARNKKTVAMLTKEKALTADIEKQLKESVAEFKKGFK</sequence>
<feature type="domain" description="ATPase F1/V1/A1 complex alpha/beta subunit N-terminal" evidence="14">
    <location>
        <begin position="27"/>
        <end position="91"/>
    </location>
</feature>
<dbReference type="FunFam" id="1.20.150.20:FF:000001">
    <property type="entry name" value="ATP synthase subunit alpha"/>
    <property type="match status" value="1"/>
</dbReference>
<evidence type="ECO:0000256" key="10">
    <source>
        <dbReference type="ARBA" id="ARBA00023310"/>
    </source>
</evidence>
<dbReference type="CDD" id="cd01132">
    <property type="entry name" value="F1-ATPase_alpha_CD"/>
    <property type="match status" value="1"/>
</dbReference>
<dbReference type="Gene3D" id="2.40.30.20">
    <property type="match status" value="1"/>
</dbReference>
<dbReference type="SUPFAM" id="SSF47917">
    <property type="entry name" value="C-terminal domain of alpha and beta subunits of F1 ATP synthase"/>
    <property type="match status" value="1"/>
</dbReference>
<dbReference type="EMBL" id="MFKE01000012">
    <property type="protein sequence ID" value="OGG35576.1"/>
    <property type="molecule type" value="Genomic_DNA"/>
</dbReference>
<dbReference type="InterPro" id="IPR036121">
    <property type="entry name" value="ATPase_F1/V1/A1_a/bsu_N_sf"/>
</dbReference>
<keyword evidence="10 11" id="KW-0066">ATP synthesis</keyword>
<dbReference type="PANTHER" id="PTHR48082:SF2">
    <property type="entry name" value="ATP SYNTHASE SUBUNIT ALPHA, MITOCHONDRIAL"/>
    <property type="match status" value="1"/>
</dbReference>
<dbReference type="HAMAP" id="MF_01346">
    <property type="entry name" value="ATP_synth_alpha_bact"/>
    <property type="match status" value="1"/>
</dbReference>
<dbReference type="GO" id="GO:0046933">
    <property type="term" value="F:proton-transporting ATP synthase activity, rotational mechanism"/>
    <property type="evidence" value="ECO:0007669"/>
    <property type="project" value="UniProtKB-UniRule"/>
</dbReference>
<dbReference type="InterPro" id="IPR000793">
    <property type="entry name" value="ATP_synth_asu_C"/>
</dbReference>
<evidence type="ECO:0000256" key="4">
    <source>
        <dbReference type="ARBA" id="ARBA00022741"/>
    </source>
</evidence>
<accession>A0A1F6BF62</accession>
<evidence type="ECO:0000256" key="2">
    <source>
        <dbReference type="ARBA" id="ARBA00008936"/>
    </source>
</evidence>
<comment type="caution">
    <text evidence="11">Lacks conserved residue(s) required for the propagation of feature annotation.</text>
</comment>
<dbReference type="CDD" id="cd18116">
    <property type="entry name" value="ATP-synt_F1_alpha_N"/>
    <property type="match status" value="1"/>
</dbReference>
<feature type="site" description="Required for activity" evidence="11">
    <location>
        <position position="363"/>
    </location>
</feature>
<evidence type="ECO:0000256" key="6">
    <source>
        <dbReference type="ARBA" id="ARBA00022967"/>
    </source>
</evidence>
<evidence type="ECO:0000256" key="11">
    <source>
        <dbReference type="HAMAP-Rule" id="MF_01346"/>
    </source>
</evidence>
<comment type="function">
    <text evidence="11">Produces ATP from ADP in the presence of a proton gradient across the membrane. The alpha chain is a regulatory subunit.</text>
</comment>
<dbReference type="InterPro" id="IPR020003">
    <property type="entry name" value="ATPase_a/bsu_AS"/>
</dbReference>
<dbReference type="SUPFAM" id="SSF50615">
    <property type="entry name" value="N-terminal domain of alpha and beta subunits of F1 ATP synthase"/>
    <property type="match status" value="1"/>
</dbReference>
<dbReference type="InterPro" id="IPR033732">
    <property type="entry name" value="ATP_synth_F1_a_nt-bd_dom"/>
</dbReference>
<proteinExistence type="inferred from homology"/>